<protein>
    <submittedName>
        <fullName evidence="4">Chromosome partitioning protein ParB</fullName>
    </submittedName>
</protein>
<evidence type="ECO:0000313" key="4">
    <source>
        <dbReference type="EMBL" id="PLT72729.1"/>
    </source>
</evidence>
<feature type="domain" description="ParB-like N-terminal" evidence="3">
    <location>
        <begin position="28"/>
        <end position="118"/>
    </location>
</feature>
<dbReference type="GO" id="GO:0007059">
    <property type="term" value="P:chromosome segregation"/>
    <property type="evidence" value="ECO:0007669"/>
    <property type="project" value="UniProtKB-KW"/>
</dbReference>
<sequence>MSKRKGVIQVTGLEDIFSDHVESGETITRIPVKSLRAFQNHPFRVVDDAKMEETVESVKQRGVLVPILVRPYSENQYEVISGHRRWRASFLAGLKNIPAIIRKISDDDAVVIMVDSNIQREDILPSEKAKAYAMKYKALKHQGSKGGKYTADLVGETAGESGRTVQRYIRLAELSDPILSYVDRGKISLGVGEILSYLNAEEQTMLYQIMDTTNVIPDKCQAEQLRKESTAGRLREGTIYSVLCKRELHQKPVTLTRTDIKKYFPVNFTNDQIKTVIYQLLDEWTQKQS</sequence>
<dbReference type="GO" id="GO:0005694">
    <property type="term" value="C:chromosome"/>
    <property type="evidence" value="ECO:0007669"/>
    <property type="project" value="TreeGrafter"/>
</dbReference>
<dbReference type="Pfam" id="PF02195">
    <property type="entry name" value="ParB_N"/>
    <property type="match status" value="1"/>
</dbReference>
<dbReference type="InterPro" id="IPR036086">
    <property type="entry name" value="ParB/Sulfiredoxin_sf"/>
</dbReference>
<dbReference type="Gene3D" id="1.10.10.2830">
    <property type="match status" value="1"/>
</dbReference>
<dbReference type="Gene3D" id="3.90.1530.30">
    <property type="match status" value="1"/>
</dbReference>
<dbReference type="SUPFAM" id="SSF110849">
    <property type="entry name" value="ParB/Sulfiredoxin"/>
    <property type="match status" value="1"/>
</dbReference>
<evidence type="ECO:0000313" key="5">
    <source>
        <dbReference type="Proteomes" id="UP000234891"/>
    </source>
</evidence>
<dbReference type="Proteomes" id="UP000234891">
    <property type="component" value="Unassembled WGS sequence"/>
</dbReference>
<dbReference type="AlphaFoldDB" id="A0A2N5PC69"/>
<dbReference type="NCBIfam" id="TIGR00180">
    <property type="entry name" value="parB_part"/>
    <property type="match status" value="1"/>
</dbReference>
<dbReference type="RefSeq" id="WP_101870634.1">
    <property type="nucleotide sequence ID" value="NZ_NIHS01000011.1"/>
</dbReference>
<name>A0A2N5PC69_MEDGN</name>
<gene>
    <name evidence="4" type="ORF">CDL26_08090</name>
</gene>
<dbReference type="InterPro" id="IPR003115">
    <property type="entry name" value="ParB_N"/>
</dbReference>
<proteinExistence type="inferred from homology"/>
<dbReference type="EMBL" id="NIHS01000011">
    <property type="protein sequence ID" value="PLT72729.1"/>
    <property type="molecule type" value="Genomic_DNA"/>
</dbReference>
<dbReference type="InterPro" id="IPR041468">
    <property type="entry name" value="HTH_ParB/Spo0J"/>
</dbReference>
<evidence type="ECO:0000256" key="2">
    <source>
        <dbReference type="ARBA" id="ARBA00022829"/>
    </source>
</evidence>
<dbReference type="GO" id="GO:0003677">
    <property type="term" value="F:DNA binding"/>
    <property type="evidence" value="ECO:0007669"/>
    <property type="project" value="InterPro"/>
</dbReference>
<reference evidence="4 5" key="1">
    <citation type="journal article" date="2017" name="Genome Med.">
        <title>A novel Ruminococcus gnavus clade enriched in inflammatory bowel disease patients.</title>
        <authorList>
            <person name="Hall A.B."/>
            <person name="Yassour M."/>
            <person name="Sauk J."/>
            <person name="Garner A."/>
            <person name="Jiang X."/>
            <person name="Arthur T."/>
            <person name="Lagoudas G.K."/>
            <person name="Vatanen T."/>
            <person name="Fornelos N."/>
            <person name="Wilson R."/>
            <person name="Bertha M."/>
            <person name="Cohen M."/>
            <person name="Garber J."/>
            <person name="Khalili H."/>
            <person name="Gevers D."/>
            <person name="Ananthakrishnan A.N."/>
            <person name="Kugathasan S."/>
            <person name="Lander E.S."/>
            <person name="Blainey P."/>
            <person name="Vlamakis H."/>
            <person name="Xavier R.J."/>
            <person name="Huttenhower C."/>
        </authorList>
    </citation>
    <scope>NUCLEOTIDE SEQUENCE [LARGE SCALE GENOMIC DNA]</scope>
    <source>
        <strain evidence="4 5">RJX1124</strain>
    </source>
</reference>
<dbReference type="PANTHER" id="PTHR33375:SF1">
    <property type="entry name" value="CHROMOSOME-PARTITIONING PROTEIN PARB-RELATED"/>
    <property type="match status" value="1"/>
</dbReference>
<dbReference type="Pfam" id="PF17762">
    <property type="entry name" value="HTH_ParB"/>
    <property type="match status" value="1"/>
</dbReference>
<dbReference type="PANTHER" id="PTHR33375">
    <property type="entry name" value="CHROMOSOME-PARTITIONING PROTEIN PARB-RELATED"/>
    <property type="match status" value="1"/>
</dbReference>
<dbReference type="SMART" id="SM00470">
    <property type="entry name" value="ParB"/>
    <property type="match status" value="1"/>
</dbReference>
<accession>A0A2N5PC69</accession>
<organism evidence="4 5">
    <name type="scientific">Mediterraneibacter gnavus</name>
    <name type="common">Ruminococcus gnavus</name>
    <dbReference type="NCBI Taxonomy" id="33038"/>
    <lineage>
        <taxon>Bacteria</taxon>
        <taxon>Bacillati</taxon>
        <taxon>Bacillota</taxon>
        <taxon>Clostridia</taxon>
        <taxon>Lachnospirales</taxon>
        <taxon>Lachnospiraceae</taxon>
        <taxon>Mediterraneibacter</taxon>
    </lineage>
</organism>
<dbReference type="InterPro" id="IPR004437">
    <property type="entry name" value="ParB/RepB/Spo0J"/>
</dbReference>
<comment type="caution">
    <text evidence="4">The sequence shown here is derived from an EMBL/GenBank/DDBJ whole genome shotgun (WGS) entry which is preliminary data.</text>
</comment>
<dbReference type="SUPFAM" id="SSF109709">
    <property type="entry name" value="KorB DNA-binding domain-like"/>
    <property type="match status" value="1"/>
</dbReference>
<evidence type="ECO:0000256" key="1">
    <source>
        <dbReference type="ARBA" id="ARBA00006295"/>
    </source>
</evidence>
<dbReference type="CDD" id="cd16407">
    <property type="entry name" value="ParB_N_like"/>
    <property type="match status" value="1"/>
</dbReference>
<evidence type="ECO:0000259" key="3">
    <source>
        <dbReference type="SMART" id="SM00470"/>
    </source>
</evidence>
<dbReference type="InterPro" id="IPR050336">
    <property type="entry name" value="Chromosome_partition/occlusion"/>
</dbReference>
<keyword evidence="2" id="KW-0159">Chromosome partition</keyword>
<comment type="similarity">
    <text evidence="1">Belongs to the ParB family.</text>
</comment>